<keyword evidence="9 16" id="KW-0654">Proteoglycan</keyword>
<evidence type="ECO:0000256" key="4">
    <source>
        <dbReference type="ARBA" id="ARBA00014714"/>
    </source>
</evidence>
<keyword evidence="12" id="KW-0325">Glycoprotein</keyword>
<reference evidence="18" key="2">
    <citation type="submission" date="2025-08" db="UniProtKB">
        <authorList>
            <consortium name="Ensembl"/>
        </authorList>
    </citation>
    <scope>IDENTIFICATION</scope>
</reference>
<evidence type="ECO:0000256" key="14">
    <source>
        <dbReference type="ARBA" id="ARBA00023288"/>
    </source>
</evidence>
<dbReference type="GeneTree" id="ENSGT01050000244897"/>
<dbReference type="GO" id="GO:0005576">
    <property type="term" value="C:extracellular region"/>
    <property type="evidence" value="ECO:0007669"/>
    <property type="project" value="UniProtKB-SubCell"/>
</dbReference>
<dbReference type="Proteomes" id="UP000694580">
    <property type="component" value="Chromosome 4"/>
</dbReference>
<evidence type="ECO:0000256" key="11">
    <source>
        <dbReference type="ARBA" id="ARBA00023157"/>
    </source>
</evidence>
<proteinExistence type="inferred from homology"/>
<comment type="similarity">
    <text evidence="3 15">Belongs to the glypican family.</text>
</comment>
<dbReference type="PANTHER" id="PTHR10822">
    <property type="entry name" value="GLYPICAN"/>
    <property type="match status" value="1"/>
</dbReference>
<comment type="function">
    <text evidence="16">Cell surface proteoglycan.</text>
</comment>
<evidence type="ECO:0000256" key="5">
    <source>
        <dbReference type="ARBA" id="ARBA00022475"/>
    </source>
</evidence>
<keyword evidence="8" id="KW-0732">Signal</keyword>
<evidence type="ECO:0000313" key="19">
    <source>
        <dbReference type="Proteomes" id="UP000694580"/>
    </source>
</evidence>
<dbReference type="GO" id="GO:0045202">
    <property type="term" value="C:synapse"/>
    <property type="evidence" value="ECO:0007669"/>
    <property type="project" value="TreeGrafter"/>
</dbReference>
<keyword evidence="6" id="KW-0964">Secreted</keyword>
<evidence type="ECO:0000256" key="3">
    <source>
        <dbReference type="ARBA" id="ARBA00010260"/>
    </source>
</evidence>
<keyword evidence="5" id="KW-1003">Cell membrane</keyword>
<evidence type="ECO:0000256" key="17">
    <source>
        <dbReference type="SAM" id="MobiDB-lite"/>
    </source>
</evidence>
<dbReference type="GO" id="GO:0005886">
    <property type="term" value="C:plasma membrane"/>
    <property type="evidence" value="ECO:0007669"/>
    <property type="project" value="UniProtKB-SubCell"/>
</dbReference>
<dbReference type="InterPro" id="IPR001863">
    <property type="entry name" value="Glypican"/>
</dbReference>
<evidence type="ECO:0000256" key="8">
    <source>
        <dbReference type="ARBA" id="ARBA00022729"/>
    </source>
</evidence>
<keyword evidence="14 16" id="KW-0449">Lipoprotein</keyword>
<reference evidence="18" key="3">
    <citation type="submission" date="2025-09" db="UniProtKB">
        <authorList>
            <consortium name="Ensembl"/>
        </authorList>
    </citation>
    <scope>IDENTIFICATION</scope>
</reference>
<evidence type="ECO:0000256" key="9">
    <source>
        <dbReference type="ARBA" id="ARBA00022974"/>
    </source>
</evidence>
<feature type="compositionally biased region" description="Basic and acidic residues" evidence="17">
    <location>
        <begin position="118"/>
        <end position="133"/>
    </location>
</feature>
<dbReference type="Ensembl" id="ENSDCDT00010012712.1">
    <property type="protein sequence ID" value="ENSDCDP00010012123.1"/>
    <property type="gene ID" value="ENSDCDG00010005394.1"/>
</dbReference>
<evidence type="ECO:0000256" key="15">
    <source>
        <dbReference type="RuleBase" id="RU003518"/>
    </source>
</evidence>
<evidence type="ECO:0000256" key="7">
    <source>
        <dbReference type="ARBA" id="ARBA00022622"/>
    </source>
</evidence>
<dbReference type="GO" id="GO:0040037">
    <property type="term" value="P:negative regulation of fibroblast growth factor receptor signaling pathway"/>
    <property type="evidence" value="ECO:0007669"/>
    <property type="project" value="TreeGrafter"/>
</dbReference>
<dbReference type="Pfam" id="PF01153">
    <property type="entry name" value="Glypican"/>
    <property type="match status" value="1"/>
</dbReference>
<feature type="region of interest" description="Disordered" evidence="17">
    <location>
        <begin position="87"/>
        <end position="145"/>
    </location>
</feature>
<dbReference type="GO" id="GO:1905475">
    <property type="term" value="P:regulation of protein localization to membrane"/>
    <property type="evidence" value="ECO:0007669"/>
    <property type="project" value="TreeGrafter"/>
</dbReference>
<evidence type="ECO:0000256" key="13">
    <source>
        <dbReference type="ARBA" id="ARBA00023207"/>
    </source>
</evidence>
<dbReference type="GO" id="GO:0017134">
    <property type="term" value="F:fibroblast growth factor binding"/>
    <property type="evidence" value="ECO:0007669"/>
    <property type="project" value="TreeGrafter"/>
</dbReference>
<evidence type="ECO:0000313" key="18">
    <source>
        <dbReference type="Ensembl" id="ENSDCDP00010012123.1"/>
    </source>
</evidence>
<dbReference type="GO" id="GO:0098552">
    <property type="term" value="C:side of membrane"/>
    <property type="evidence" value="ECO:0007669"/>
    <property type="project" value="UniProtKB-KW"/>
</dbReference>
<accession>A0AAY4ATI7</accession>
<dbReference type="PANTHER" id="PTHR10822:SF8">
    <property type="entry name" value="GLYPICAN-1"/>
    <property type="match status" value="1"/>
</dbReference>
<evidence type="ECO:0000256" key="12">
    <source>
        <dbReference type="ARBA" id="ARBA00023180"/>
    </source>
</evidence>
<keyword evidence="7 16" id="KW-0336">GPI-anchor</keyword>
<keyword evidence="11" id="KW-1015">Disulfide bond</keyword>
<evidence type="ECO:0000256" key="2">
    <source>
        <dbReference type="ARBA" id="ARBA00004609"/>
    </source>
</evidence>
<evidence type="ECO:0000256" key="6">
    <source>
        <dbReference type="ARBA" id="ARBA00022525"/>
    </source>
</evidence>
<evidence type="ECO:0000256" key="1">
    <source>
        <dbReference type="ARBA" id="ARBA00004239"/>
    </source>
</evidence>
<keyword evidence="19" id="KW-1185">Reference proteome</keyword>
<evidence type="ECO:0000256" key="10">
    <source>
        <dbReference type="ARBA" id="ARBA00023136"/>
    </source>
</evidence>
<gene>
    <name evidence="18" type="primary">LOC114789130</name>
</gene>
<dbReference type="GO" id="GO:0009986">
    <property type="term" value="C:cell surface"/>
    <property type="evidence" value="ECO:0007669"/>
    <property type="project" value="TreeGrafter"/>
</dbReference>
<reference evidence="18 19" key="1">
    <citation type="submission" date="2020-06" db="EMBL/GenBank/DDBJ databases">
        <authorList>
            <consortium name="Wellcome Sanger Institute Data Sharing"/>
        </authorList>
    </citation>
    <scope>NUCLEOTIDE SEQUENCE [LARGE SCALE GENOMIC DNA]</scope>
</reference>
<keyword evidence="13 16" id="KW-0357">Heparan sulfate</keyword>
<dbReference type="AlphaFoldDB" id="A0AAY4ATI7"/>
<organism evidence="18 19">
    <name type="scientific">Denticeps clupeoides</name>
    <name type="common">denticle herring</name>
    <dbReference type="NCBI Taxonomy" id="299321"/>
    <lineage>
        <taxon>Eukaryota</taxon>
        <taxon>Metazoa</taxon>
        <taxon>Chordata</taxon>
        <taxon>Craniata</taxon>
        <taxon>Vertebrata</taxon>
        <taxon>Euteleostomi</taxon>
        <taxon>Actinopterygii</taxon>
        <taxon>Neopterygii</taxon>
        <taxon>Teleostei</taxon>
        <taxon>Clupei</taxon>
        <taxon>Clupeiformes</taxon>
        <taxon>Denticipitoidei</taxon>
        <taxon>Denticipitidae</taxon>
        <taxon>Denticeps</taxon>
    </lineage>
</organism>
<comment type="subcellular location">
    <subcellularLocation>
        <location evidence="2 16">Cell membrane</location>
        <topology evidence="2 16">Lipid-anchor</topology>
        <topology evidence="2 16">GPI-anchor</topology>
    </subcellularLocation>
    <subcellularLocation>
        <location evidence="1">Secreted</location>
        <location evidence="1">Extracellular space</location>
    </subcellularLocation>
</comment>
<evidence type="ECO:0000256" key="16">
    <source>
        <dbReference type="RuleBase" id="RU003519"/>
    </source>
</evidence>
<sequence length="683" mass="76199">MCPLHLTLGEQWAAVSGVWGRRFYLIDFLHVMRRRPGMFWLNVKPRAQRGTRRVEHLDPGALIRWCGARGAEGVCAFNAVRRGERAATDAPNFAPRPGRKTKTRGLSGTSPSLRPSARHGEDRGAADLAHDRTPPSPEPRAPRHRFTMGPLLASVLALLALSSASKPRSCQDFRHFYGGKGFAPKGLPQTEMSGEHLRVCPQVLTCCTSDAEDRLSNLSRREFEDLVRESGRTLQSLLTGHYKSFNDYILELLGKSEGTLQSSLGPMFQPNVPVLKQLYSDLRHYYRGSNINLEEGLNDFWARLLERLFKATNTQYVIEDEYLECVAKQSETLRPFGDVPRDFNIKVTHGFVAARTFVQGLVISGEVVRKVSQVPLSQECMRAIMKLTYCPHCYRMISAKPCANYCQNVMKGCLANQADLDTEWRNLADTMLQVSQRFKQPPSIDNVILSIPQRISEAIGYMQENQATFNTKVFQACGTPVETEAGSVISVEKMKKFKTSVEEISTTPSAKLEKLVDEVSQKLRDMMLYWVQLPNNLCADRVATGSGSEDGCWNGMTMGRYLPEVMGDGLASQINNPEVEIDITKPDMIIRQQIMQLKIMTNRLKNALNGNDVDFQDTSDDVSGSGSGACADELCGRQQIIIPSTDRPVHYPLPPEVVKGSGSQNQACLAFCLISLVTLLLRR</sequence>
<dbReference type="GO" id="GO:0016477">
    <property type="term" value="P:cell migration"/>
    <property type="evidence" value="ECO:0007669"/>
    <property type="project" value="TreeGrafter"/>
</dbReference>
<feature type="compositionally biased region" description="Polar residues" evidence="17">
    <location>
        <begin position="104"/>
        <end position="113"/>
    </location>
</feature>
<keyword evidence="10 16" id="KW-0472">Membrane</keyword>
<protein>
    <recommendedName>
        <fullName evidence="4">Glypican-1</fullName>
    </recommendedName>
</protein>
<name>A0AAY4ATI7_9TELE</name>